<evidence type="ECO:0000256" key="1">
    <source>
        <dbReference type="SAM" id="Coils"/>
    </source>
</evidence>
<evidence type="ECO:0000313" key="4">
    <source>
        <dbReference type="Proteomes" id="UP000198892"/>
    </source>
</evidence>
<dbReference type="InterPro" id="IPR038729">
    <property type="entry name" value="Rad50/SbcC_AAA"/>
</dbReference>
<accession>A0A1I5N7N7</accession>
<dbReference type="STRING" id="1884432.SAMN05518683_10322"/>
<evidence type="ECO:0000259" key="2">
    <source>
        <dbReference type="Pfam" id="PF13476"/>
    </source>
</evidence>
<name>A0A1I5N7N7_9BACI</name>
<dbReference type="SUPFAM" id="SSF52540">
    <property type="entry name" value="P-loop containing nucleoside triphosphate hydrolases"/>
    <property type="match status" value="1"/>
</dbReference>
<dbReference type="Pfam" id="PF13476">
    <property type="entry name" value="AAA_23"/>
    <property type="match status" value="1"/>
</dbReference>
<feature type="coiled-coil region" evidence="1">
    <location>
        <begin position="380"/>
        <end position="549"/>
    </location>
</feature>
<dbReference type="Gene3D" id="3.40.50.300">
    <property type="entry name" value="P-loop containing nucleotide triphosphate hydrolases"/>
    <property type="match status" value="1"/>
</dbReference>
<dbReference type="Proteomes" id="UP000198892">
    <property type="component" value="Unassembled WGS sequence"/>
</dbReference>
<gene>
    <name evidence="3" type="ORF">SAMN05518683_10322</name>
</gene>
<dbReference type="EMBL" id="FOXD01000003">
    <property type="protein sequence ID" value="SFP17612.1"/>
    <property type="molecule type" value="Genomic_DNA"/>
</dbReference>
<dbReference type="InterPro" id="IPR027417">
    <property type="entry name" value="P-loop_NTPase"/>
</dbReference>
<keyword evidence="4" id="KW-1185">Reference proteome</keyword>
<feature type="coiled-coil region" evidence="1">
    <location>
        <begin position="197"/>
        <end position="351"/>
    </location>
</feature>
<dbReference type="AlphaFoldDB" id="A0A1I5N7N7"/>
<keyword evidence="1" id="KW-0175">Coiled coil</keyword>
<protein>
    <submittedName>
        <fullName evidence="3">AAA domain-containing protein</fullName>
    </submittedName>
</protein>
<organism evidence="3 4">
    <name type="scientific">Salibacterium halotolerans</name>
    <dbReference type="NCBI Taxonomy" id="1884432"/>
    <lineage>
        <taxon>Bacteria</taxon>
        <taxon>Bacillati</taxon>
        <taxon>Bacillota</taxon>
        <taxon>Bacilli</taxon>
        <taxon>Bacillales</taxon>
        <taxon>Bacillaceae</taxon>
    </lineage>
</organism>
<evidence type="ECO:0000313" key="3">
    <source>
        <dbReference type="EMBL" id="SFP17612.1"/>
    </source>
</evidence>
<proteinExistence type="predicted"/>
<feature type="domain" description="Rad50/SbcC-type AAA" evidence="2">
    <location>
        <begin position="8"/>
        <end position="321"/>
    </location>
</feature>
<dbReference type="PANTHER" id="PTHR43941">
    <property type="entry name" value="STRUCTURAL MAINTENANCE OF CHROMOSOMES PROTEIN 2"/>
    <property type="match status" value="1"/>
</dbReference>
<reference evidence="4" key="1">
    <citation type="submission" date="2016-10" db="EMBL/GenBank/DDBJ databases">
        <authorList>
            <person name="Varghese N."/>
            <person name="Submissions S."/>
        </authorList>
    </citation>
    <scope>NUCLEOTIDE SEQUENCE [LARGE SCALE GENOMIC DNA]</scope>
    <source>
        <strain evidence="4">S7</strain>
    </source>
</reference>
<dbReference type="Gene3D" id="1.10.287.1490">
    <property type="match status" value="2"/>
</dbReference>
<sequence length="672" mass="77057">MKQMLLKRLTLRNFKGIKDFTLEPEGEHIKVFGDNATGKTTIFDAVTWLLFDKDSNNKKDFSIKTLTGQGQEISGLDHEVEAHFEVDGSPLSLSKTYKEKWTKKRGDINKQLTGHTTEYHIDGVPAKKKEYDEKVSSIIDEDIFKLLTSPSYFNEQLHWQKRRDILLEIAGDVSDEEVMKSRKGLDKLADALNGRSIEDHRKVIASKRKEINKQIDEIPLRMDEVDRGKPDTSRLDEEQIKSSIEQLSQDLDAKQEELNRIQSGGEVTEKQKKLAEVQGELQEIKNHHQSDQYEKINEKRSSLNGLEKEKSQLEQAITQLNNRISTDDGQIQQLNQDASDLRQQWQDTNAKEYDGIKPTKDDQDCTCSACGQNLPADQVEAAHEKAVQAYEANLAEFNRRKSQQLEDIKTAGVQKKEKVQELEQDKASAQQEAEQAQKQLEAKQNEITALSTEIENLQANVSDISENAQYQAKQQEAENIEQEIKQLKDSVQESMQRVRTEMDELKSKKAAFEQDQAKFQQKRQAADRIKELEDEQKELSAQYEKLEHELYLTEEFIRAKVDLLEEKINNKFKHARFKLFDTQINEGLKETCETLFQGVPYSGGLNNAARINVGLDIINTLSEHYRFSAPIFVDNSEAVTRLIDTKAQVISLVVSEPDKQLRIEQAHHKEAV</sequence>